<evidence type="ECO:0000313" key="2">
    <source>
        <dbReference type="Proteomes" id="UP001497482"/>
    </source>
</evidence>
<reference evidence="1 2" key="1">
    <citation type="submission" date="2024-04" db="EMBL/GenBank/DDBJ databases">
        <authorList>
            <person name="Waldvogel A.-M."/>
            <person name="Schoenle A."/>
        </authorList>
    </citation>
    <scope>NUCLEOTIDE SEQUENCE [LARGE SCALE GENOMIC DNA]</scope>
</reference>
<dbReference type="Proteomes" id="UP001497482">
    <property type="component" value="Chromosome 5"/>
</dbReference>
<dbReference type="EMBL" id="OZ035827">
    <property type="protein sequence ID" value="CAL1605547.1"/>
    <property type="molecule type" value="Genomic_DNA"/>
</dbReference>
<organism evidence="1 2">
    <name type="scientific">Knipowitschia caucasica</name>
    <name type="common">Caucasian dwarf goby</name>
    <name type="synonym">Pomatoschistus caucasicus</name>
    <dbReference type="NCBI Taxonomy" id="637954"/>
    <lineage>
        <taxon>Eukaryota</taxon>
        <taxon>Metazoa</taxon>
        <taxon>Chordata</taxon>
        <taxon>Craniata</taxon>
        <taxon>Vertebrata</taxon>
        <taxon>Euteleostomi</taxon>
        <taxon>Actinopterygii</taxon>
        <taxon>Neopterygii</taxon>
        <taxon>Teleostei</taxon>
        <taxon>Neoteleostei</taxon>
        <taxon>Acanthomorphata</taxon>
        <taxon>Gobiaria</taxon>
        <taxon>Gobiiformes</taxon>
        <taxon>Gobioidei</taxon>
        <taxon>Gobiidae</taxon>
        <taxon>Gobiinae</taxon>
        <taxon>Knipowitschia</taxon>
    </lineage>
</organism>
<protein>
    <submittedName>
        <fullName evidence="1">Uncharacterized protein</fullName>
    </submittedName>
</protein>
<name>A0AAV2LWU6_KNICA</name>
<gene>
    <name evidence="1" type="ORF">KC01_LOCUS32910</name>
</gene>
<keyword evidence="2" id="KW-1185">Reference proteome</keyword>
<dbReference type="AlphaFoldDB" id="A0AAV2LWU6"/>
<sequence length="111" mass="12085">MCLVSQHASGHSRCTAAKPGDTRCVHLVSLRCQNPLKGSPQRRPCLQGSAEVWPRRTHALPERNQGLSLRDPPPYLCPYVSLSSAPCEEPRSKVGNWDGTFLSTSTADNGT</sequence>
<proteinExistence type="predicted"/>
<accession>A0AAV2LWU6</accession>
<evidence type="ECO:0000313" key="1">
    <source>
        <dbReference type="EMBL" id="CAL1605547.1"/>
    </source>
</evidence>